<protein>
    <recommendedName>
        <fullName evidence="8">EF-hand domain-containing protein</fullName>
    </recommendedName>
</protein>
<dbReference type="GO" id="GO:0005509">
    <property type="term" value="F:calcium ion binding"/>
    <property type="evidence" value="ECO:0007669"/>
    <property type="project" value="InterPro"/>
</dbReference>
<dbReference type="Pfam" id="PF00520">
    <property type="entry name" value="Ion_trans"/>
    <property type="match status" value="1"/>
</dbReference>
<feature type="compositionally biased region" description="Polar residues" evidence="6">
    <location>
        <begin position="644"/>
        <end position="655"/>
    </location>
</feature>
<dbReference type="Gene3D" id="1.10.287.70">
    <property type="match status" value="1"/>
</dbReference>
<sequence length="1029" mass="115824">MSTLARPCFGPLAAVKQEKPDSPGLKPDALTAVQEDVSDLPVELPRALRTVVETSIEFQQLIDKLVQQHARELQAALARTPTSSGPPALLTSADLGLASKDTLNFGNQAMERMMSPLSNASNISQSRRRQCSTGVRVNANMILEAWERQESQDDSLLEVEARISSGYRPGANPRANTTEQVKMCGFEWLRDRCESSAYAACASLLLLANFLWRACTLQVWGHIAAYELGLSPVSVDISADAWNTLLRVGDGGFAILFLMDFLLRAAILRRRFWRSWLNWVDAAVGVMCIVEITWLALEGTTSRDIDFVHVFFVARIARAGRLIKETVQFTNLQLLVKCLIASKGMLTWSFILLAVFQFMAAIFLGLLVEHYLLHDGAAPVQAKEEVFRYYGTFTRTYLTTFEIMFANWAPSCRILVDNISEWFTVFFLVYRCIFGFAVLNAEVSAVFIQQTMKTASSDEELAFRQKEKDIMLYNRKVKKLFQSIDSSGDGNINLEEFEKLVQSPKLRFWMAQLELEYHDLMSLFEEFLDNGDGNITLAEFIEGAGRLRGTAKALDIWRMETKIEVLFEEVLKMLSTQLGWPFASQIESDSAAVEESPNPVSLDVAESLEMPTQLDPATPSSQALTETLREDTPPRTPAKKQRLSYDSSPAASSVRVQHDPYLMSPSTSMKSPAKSASEIADAELEQALRHCLSKPQEPLSRTLRKASDPEALPASLDNVALGQPLPEFSDDVQQRVLSLYVMGLQCGNYRLHEGGQLFHTFSDGFWSPVLERLLQGIMEKFHKEKRSISRCCSGQLKVAWPRRSPTLYCAGPALADAVPVAVVGTDKPDEGWQRWTRLNRSGDIDVEAWQRLHRMCFSEAGVHFEGLPPLLDGEGCWTHPWWTASLVWPLSFYQLQKNQGLLDMTDLPQQRSLWGEHQGSLPAHLGRKVWQFYKRTYAANDIRLESLPAVVVCRTPAHALQLEGFLHRFMRRFYSSMVIPEYNELYSLEAEEILLTQELRSWNDWCDQQSGVLPPTDSAEGEENSSVGL</sequence>
<evidence type="ECO:0000256" key="5">
    <source>
        <dbReference type="ARBA" id="ARBA00023136"/>
    </source>
</evidence>
<comment type="subcellular location">
    <subcellularLocation>
        <location evidence="1">Membrane</location>
        <topology evidence="1">Multi-pass membrane protein</topology>
    </subcellularLocation>
</comment>
<keyword evidence="10" id="KW-1185">Reference proteome</keyword>
<dbReference type="GO" id="GO:0016020">
    <property type="term" value="C:membrane"/>
    <property type="evidence" value="ECO:0007669"/>
    <property type="project" value="UniProtKB-SubCell"/>
</dbReference>
<proteinExistence type="predicted"/>
<evidence type="ECO:0000256" key="3">
    <source>
        <dbReference type="ARBA" id="ARBA00022837"/>
    </source>
</evidence>
<dbReference type="Gene3D" id="1.20.120.350">
    <property type="entry name" value="Voltage-gated potassium channels. Chain C"/>
    <property type="match status" value="1"/>
</dbReference>
<dbReference type="InterPro" id="IPR011992">
    <property type="entry name" value="EF-hand-dom_pair"/>
</dbReference>
<feature type="domain" description="EF-hand" evidence="8">
    <location>
        <begin position="472"/>
        <end position="507"/>
    </location>
</feature>
<feature type="transmembrane region" description="Helical" evidence="7">
    <location>
        <begin position="345"/>
        <end position="368"/>
    </location>
</feature>
<dbReference type="AlphaFoldDB" id="A0A1Q9CN78"/>
<feature type="transmembrane region" description="Helical" evidence="7">
    <location>
        <begin position="422"/>
        <end position="448"/>
    </location>
</feature>
<feature type="domain" description="EF-hand" evidence="8">
    <location>
        <begin position="515"/>
        <end position="550"/>
    </location>
</feature>
<dbReference type="InterPro" id="IPR005821">
    <property type="entry name" value="Ion_trans_dom"/>
</dbReference>
<organism evidence="9 10">
    <name type="scientific">Symbiodinium microadriaticum</name>
    <name type="common">Dinoflagellate</name>
    <name type="synonym">Zooxanthella microadriatica</name>
    <dbReference type="NCBI Taxonomy" id="2951"/>
    <lineage>
        <taxon>Eukaryota</taxon>
        <taxon>Sar</taxon>
        <taxon>Alveolata</taxon>
        <taxon>Dinophyceae</taxon>
        <taxon>Suessiales</taxon>
        <taxon>Symbiodiniaceae</taxon>
        <taxon>Symbiodinium</taxon>
    </lineage>
</organism>
<feature type="transmembrane region" description="Helical" evidence="7">
    <location>
        <begin position="241"/>
        <end position="263"/>
    </location>
</feature>
<feature type="region of interest" description="Disordered" evidence="6">
    <location>
        <begin position="611"/>
        <end position="677"/>
    </location>
</feature>
<reference evidence="9 10" key="1">
    <citation type="submission" date="2016-02" db="EMBL/GenBank/DDBJ databases">
        <title>Genome analysis of coral dinoflagellate symbionts highlights evolutionary adaptations to a symbiotic lifestyle.</title>
        <authorList>
            <person name="Aranda M."/>
            <person name="Li Y."/>
            <person name="Liew Y.J."/>
            <person name="Baumgarten S."/>
            <person name="Simakov O."/>
            <person name="Wilson M."/>
            <person name="Piel J."/>
            <person name="Ashoor H."/>
            <person name="Bougouffa S."/>
            <person name="Bajic V.B."/>
            <person name="Ryu T."/>
            <person name="Ravasi T."/>
            <person name="Bayer T."/>
            <person name="Micklem G."/>
            <person name="Kim H."/>
            <person name="Bhak J."/>
            <person name="Lajeunesse T.C."/>
            <person name="Voolstra C.R."/>
        </authorList>
    </citation>
    <scope>NUCLEOTIDE SEQUENCE [LARGE SCALE GENOMIC DNA]</scope>
    <source>
        <strain evidence="9 10">CCMP2467</strain>
    </source>
</reference>
<dbReference type="InterPro" id="IPR027359">
    <property type="entry name" value="Volt_channel_dom_sf"/>
</dbReference>
<dbReference type="SUPFAM" id="SSF81324">
    <property type="entry name" value="Voltage-gated potassium channels"/>
    <property type="match status" value="1"/>
</dbReference>
<evidence type="ECO:0000256" key="6">
    <source>
        <dbReference type="SAM" id="MobiDB-lite"/>
    </source>
</evidence>
<evidence type="ECO:0000256" key="7">
    <source>
        <dbReference type="SAM" id="Phobius"/>
    </source>
</evidence>
<dbReference type="PROSITE" id="PS50222">
    <property type="entry name" value="EF_HAND_2"/>
    <property type="match status" value="2"/>
</dbReference>
<dbReference type="PROSITE" id="PS00018">
    <property type="entry name" value="EF_HAND_1"/>
    <property type="match status" value="1"/>
</dbReference>
<dbReference type="InterPro" id="IPR018247">
    <property type="entry name" value="EF_Hand_1_Ca_BS"/>
</dbReference>
<gene>
    <name evidence="9" type="ORF">AK812_SmicGene34749</name>
</gene>
<dbReference type="Pfam" id="PF13499">
    <property type="entry name" value="EF-hand_7"/>
    <property type="match status" value="1"/>
</dbReference>
<dbReference type="Proteomes" id="UP000186817">
    <property type="component" value="Unassembled WGS sequence"/>
</dbReference>
<dbReference type="InterPro" id="IPR002048">
    <property type="entry name" value="EF_hand_dom"/>
</dbReference>
<dbReference type="SUPFAM" id="SSF47473">
    <property type="entry name" value="EF-hand"/>
    <property type="match status" value="1"/>
</dbReference>
<evidence type="ECO:0000259" key="8">
    <source>
        <dbReference type="PROSITE" id="PS50222"/>
    </source>
</evidence>
<comment type="caution">
    <text evidence="9">The sequence shown here is derived from an EMBL/GenBank/DDBJ whole genome shotgun (WGS) entry which is preliminary data.</text>
</comment>
<keyword evidence="4 7" id="KW-1133">Transmembrane helix</keyword>
<keyword evidence="2 7" id="KW-0812">Transmembrane</keyword>
<evidence type="ECO:0000256" key="4">
    <source>
        <dbReference type="ARBA" id="ARBA00022989"/>
    </source>
</evidence>
<dbReference type="SMART" id="SM00054">
    <property type="entry name" value="EFh"/>
    <property type="match status" value="2"/>
</dbReference>
<evidence type="ECO:0000313" key="9">
    <source>
        <dbReference type="EMBL" id="OLP84379.1"/>
    </source>
</evidence>
<keyword evidence="3" id="KW-0106">Calcium</keyword>
<evidence type="ECO:0000256" key="1">
    <source>
        <dbReference type="ARBA" id="ARBA00004141"/>
    </source>
</evidence>
<keyword evidence="5 7" id="KW-0472">Membrane</keyword>
<accession>A0A1Q9CN78</accession>
<dbReference type="EMBL" id="LSRX01001045">
    <property type="protein sequence ID" value="OLP84379.1"/>
    <property type="molecule type" value="Genomic_DNA"/>
</dbReference>
<evidence type="ECO:0000256" key="2">
    <source>
        <dbReference type="ARBA" id="ARBA00022692"/>
    </source>
</evidence>
<dbReference type="Gene3D" id="1.10.238.10">
    <property type="entry name" value="EF-hand"/>
    <property type="match status" value="1"/>
</dbReference>
<evidence type="ECO:0000313" key="10">
    <source>
        <dbReference type="Proteomes" id="UP000186817"/>
    </source>
</evidence>
<dbReference type="GO" id="GO:0005216">
    <property type="term" value="F:monoatomic ion channel activity"/>
    <property type="evidence" value="ECO:0007669"/>
    <property type="project" value="InterPro"/>
</dbReference>
<dbReference type="CDD" id="cd00051">
    <property type="entry name" value="EFh"/>
    <property type="match status" value="1"/>
</dbReference>
<feature type="transmembrane region" description="Helical" evidence="7">
    <location>
        <begin position="275"/>
        <end position="297"/>
    </location>
</feature>
<dbReference type="OrthoDB" id="429887at2759"/>
<name>A0A1Q9CN78_SYMMI</name>